<dbReference type="GO" id="GO:0000976">
    <property type="term" value="F:transcription cis-regulatory region binding"/>
    <property type="evidence" value="ECO:0007669"/>
    <property type="project" value="TreeGrafter"/>
</dbReference>
<proteinExistence type="predicted"/>
<dbReference type="Proteomes" id="UP000218677">
    <property type="component" value="Unassembled WGS sequence"/>
</dbReference>
<dbReference type="Pfam" id="PF00440">
    <property type="entry name" value="TetR_N"/>
    <property type="match status" value="1"/>
</dbReference>
<dbReference type="PANTHER" id="PTHR30055:SF223">
    <property type="entry name" value="HTH-TYPE TRANSCRIPTIONAL REGULATOR UIDR"/>
    <property type="match status" value="1"/>
</dbReference>
<dbReference type="AlphaFoldDB" id="A0A2A4HIP3"/>
<keyword evidence="1 2" id="KW-0238">DNA-binding</keyword>
<feature type="region of interest" description="Disordered" evidence="3">
    <location>
        <begin position="1"/>
        <end position="20"/>
    </location>
</feature>
<sequence length="203" mass="22041">MRKDNVRPAQAGPGKKLAKAERREQLLETAMEVVRAKGADALTLAHVAECAGVSKPVAYEHFGTRSNLLVTLYRRIDERQIRVLREALEQTPPRLETIAEVISHAALNCHASTGPEWHAISAALKGSEEMEAVQRELIDRCIRLYCETLAPYTVLSDTDLQLRCAGFIGAAESISAEVIRGRVGLEQATANLAALVISGVSGD</sequence>
<dbReference type="PRINTS" id="PR00455">
    <property type="entry name" value="HTHTETR"/>
</dbReference>
<gene>
    <name evidence="5" type="ORF">CPA45_20015</name>
</gene>
<accession>A0A2A4HIP3</accession>
<reference evidence="6" key="1">
    <citation type="submission" date="2017-09" db="EMBL/GenBank/DDBJ databases">
        <authorList>
            <person name="Cho G.-S."/>
            <person name="Oguntoyinbo F.A."/>
            <person name="Cnockaert M."/>
            <person name="Kabisch J."/>
            <person name="Neve H."/>
            <person name="Bockelmann W."/>
            <person name="Wenning M."/>
            <person name="Franz C.M."/>
            <person name="Vandamme P."/>
        </authorList>
    </citation>
    <scope>NUCLEOTIDE SEQUENCE [LARGE SCALE GENOMIC DNA]</scope>
    <source>
        <strain evidence="6">MBT G8648</strain>
    </source>
</reference>
<evidence type="ECO:0000256" key="3">
    <source>
        <dbReference type="SAM" id="MobiDB-lite"/>
    </source>
</evidence>
<dbReference type="PROSITE" id="PS50977">
    <property type="entry name" value="HTH_TETR_2"/>
    <property type="match status" value="1"/>
</dbReference>
<dbReference type="OrthoDB" id="70491at2"/>
<organism evidence="5 6">
    <name type="scientific">Vreelandella nigrificans</name>
    <dbReference type="NCBI Taxonomy" id="2042704"/>
    <lineage>
        <taxon>Bacteria</taxon>
        <taxon>Pseudomonadati</taxon>
        <taxon>Pseudomonadota</taxon>
        <taxon>Gammaproteobacteria</taxon>
        <taxon>Oceanospirillales</taxon>
        <taxon>Halomonadaceae</taxon>
        <taxon>Vreelandella</taxon>
    </lineage>
</organism>
<dbReference type="SUPFAM" id="SSF46689">
    <property type="entry name" value="Homeodomain-like"/>
    <property type="match status" value="1"/>
</dbReference>
<evidence type="ECO:0000313" key="5">
    <source>
        <dbReference type="EMBL" id="PCF93904.1"/>
    </source>
</evidence>
<evidence type="ECO:0000313" key="6">
    <source>
        <dbReference type="Proteomes" id="UP000218677"/>
    </source>
</evidence>
<dbReference type="InterPro" id="IPR009057">
    <property type="entry name" value="Homeodomain-like_sf"/>
</dbReference>
<dbReference type="PANTHER" id="PTHR30055">
    <property type="entry name" value="HTH-TYPE TRANSCRIPTIONAL REGULATOR RUTR"/>
    <property type="match status" value="1"/>
</dbReference>
<evidence type="ECO:0000256" key="2">
    <source>
        <dbReference type="PROSITE-ProRule" id="PRU00335"/>
    </source>
</evidence>
<dbReference type="InterPro" id="IPR001647">
    <property type="entry name" value="HTH_TetR"/>
</dbReference>
<protein>
    <submittedName>
        <fullName evidence="5">TetR family transcriptional regulator</fullName>
    </submittedName>
</protein>
<dbReference type="RefSeq" id="WP_096654642.1">
    <property type="nucleotide sequence ID" value="NZ_NWUX01000027.1"/>
</dbReference>
<keyword evidence="6" id="KW-1185">Reference proteome</keyword>
<dbReference type="Gene3D" id="1.10.357.10">
    <property type="entry name" value="Tetracycline Repressor, domain 2"/>
    <property type="match status" value="1"/>
</dbReference>
<feature type="domain" description="HTH tetR-type" evidence="4">
    <location>
        <begin position="20"/>
        <end position="80"/>
    </location>
</feature>
<comment type="caution">
    <text evidence="5">The sequence shown here is derived from an EMBL/GenBank/DDBJ whole genome shotgun (WGS) entry which is preliminary data.</text>
</comment>
<evidence type="ECO:0000256" key="1">
    <source>
        <dbReference type="ARBA" id="ARBA00023125"/>
    </source>
</evidence>
<dbReference type="InterPro" id="IPR050109">
    <property type="entry name" value="HTH-type_TetR-like_transc_reg"/>
</dbReference>
<dbReference type="GO" id="GO:0003700">
    <property type="term" value="F:DNA-binding transcription factor activity"/>
    <property type="evidence" value="ECO:0007669"/>
    <property type="project" value="TreeGrafter"/>
</dbReference>
<dbReference type="EMBL" id="NWUX01000027">
    <property type="protein sequence ID" value="PCF93904.1"/>
    <property type="molecule type" value="Genomic_DNA"/>
</dbReference>
<evidence type="ECO:0000259" key="4">
    <source>
        <dbReference type="PROSITE" id="PS50977"/>
    </source>
</evidence>
<name>A0A2A4HIP3_9GAMM</name>
<feature type="DNA-binding region" description="H-T-H motif" evidence="2">
    <location>
        <begin position="43"/>
        <end position="62"/>
    </location>
</feature>